<evidence type="ECO:0000256" key="12">
    <source>
        <dbReference type="ARBA" id="ARBA00022842"/>
    </source>
</evidence>
<evidence type="ECO:0000256" key="5">
    <source>
        <dbReference type="ARBA" id="ARBA00005458"/>
    </source>
</evidence>
<protein>
    <recommendedName>
        <fullName evidence="7">Phosphatidate cytidylyltransferase, mitochondrial</fullName>
        <ecNumber evidence="6">2.7.7.41</ecNumber>
    </recommendedName>
    <alternativeName>
        <fullName evidence="18">CDP-diacylglycerol synthase</fullName>
    </alternativeName>
</protein>
<dbReference type="OMA" id="FTEWELY"/>
<dbReference type="InParanoid" id="C1E0D3"/>
<dbReference type="GO" id="GO:0016024">
    <property type="term" value="P:CDP-diacylglycerol biosynthetic process"/>
    <property type="evidence" value="ECO:0007669"/>
    <property type="project" value="UniProtKB-UniPathway"/>
</dbReference>
<keyword evidence="15" id="KW-0472">Membrane</keyword>
<keyword evidence="14" id="KW-0496">Mitochondrion</keyword>
<dbReference type="InterPro" id="IPR015222">
    <property type="entry name" value="Tam41"/>
</dbReference>
<dbReference type="PANTHER" id="PTHR13619:SF0">
    <property type="entry name" value="PHOSPHATIDATE CYTIDYLYLTRANSFERASE, MITOCHONDRIAL"/>
    <property type="match status" value="1"/>
</dbReference>
<keyword evidence="8" id="KW-0444">Lipid biosynthesis</keyword>
<dbReference type="eggNOG" id="KOG2986">
    <property type="taxonomic scope" value="Eukaryota"/>
</dbReference>
<comment type="subcellular location">
    <subcellularLocation>
        <location evidence="2">Mitochondrion inner membrane</location>
        <topology evidence="2">Peripheral membrane protein</topology>
        <orientation evidence="2">Matrix side</orientation>
    </subcellularLocation>
</comment>
<evidence type="ECO:0000256" key="1">
    <source>
        <dbReference type="ARBA" id="ARBA00001946"/>
    </source>
</evidence>
<proteinExistence type="inferred from homology"/>
<evidence type="ECO:0000313" key="20">
    <source>
        <dbReference type="Proteomes" id="UP000002009"/>
    </source>
</evidence>
<dbReference type="UniPathway" id="UPA00557">
    <property type="reaction ID" value="UER00614"/>
</dbReference>
<evidence type="ECO:0000256" key="8">
    <source>
        <dbReference type="ARBA" id="ARBA00022516"/>
    </source>
</evidence>
<keyword evidence="10" id="KW-0548">Nucleotidyltransferase</keyword>
<dbReference type="GO" id="GO:0005743">
    <property type="term" value="C:mitochondrial inner membrane"/>
    <property type="evidence" value="ECO:0007669"/>
    <property type="project" value="UniProtKB-SubCell"/>
</dbReference>
<dbReference type="Pfam" id="PF09139">
    <property type="entry name" value="Tam41_Mmp37"/>
    <property type="match status" value="1"/>
</dbReference>
<dbReference type="AlphaFoldDB" id="C1E0D3"/>
<evidence type="ECO:0000256" key="15">
    <source>
        <dbReference type="ARBA" id="ARBA00023136"/>
    </source>
</evidence>
<dbReference type="EC" id="2.7.7.41" evidence="6"/>
<dbReference type="STRING" id="296587.C1E0D3"/>
<evidence type="ECO:0000256" key="4">
    <source>
        <dbReference type="ARBA" id="ARBA00005189"/>
    </source>
</evidence>
<comment type="similarity">
    <text evidence="5">Belongs to the TAM41 family.</text>
</comment>
<dbReference type="GO" id="GO:0032049">
    <property type="term" value="P:cardiolipin biosynthetic process"/>
    <property type="evidence" value="ECO:0007669"/>
    <property type="project" value="InterPro"/>
</dbReference>
<reference evidence="19 20" key="1">
    <citation type="journal article" date="2009" name="Science">
        <title>Green evolution and dynamic adaptations revealed by genomes of the marine picoeukaryotes Micromonas.</title>
        <authorList>
            <person name="Worden A.Z."/>
            <person name="Lee J.H."/>
            <person name="Mock T."/>
            <person name="Rouze P."/>
            <person name="Simmons M.P."/>
            <person name="Aerts A.L."/>
            <person name="Allen A.E."/>
            <person name="Cuvelier M.L."/>
            <person name="Derelle E."/>
            <person name="Everett M.V."/>
            <person name="Foulon E."/>
            <person name="Grimwood J."/>
            <person name="Gundlach H."/>
            <person name="Henrissat B."/>
            <person name="Napoli C."/>
            <person name="McDonald S.M."/>
            <person name="Parker M.S."/>
            <person name="Rombauts S."/>
            <person name="Salamov A."/>
            <person name="Von Dassow P."/>
            <person name="Badger J.H."/>
            <person name="Coutinho P.M."/>
            <person name="Demir E."/>
            <person name="Dubchak I."/>
            <person name="Gentemann C."/>
            <person name="Eikrem W."/>
            <person name="Gready J.E."/>
            <person name="John U."/>
            <person name="Lanier W."/>
            <person name="Lindquist E.A."/>
            <person name="Lucas S."/>
            <person name="Mayer K.F."/>
            <person name="Moreau H."/>
            <person name="Not F."/>
            <person name="Otillar R."/>
            <person name="Panaud O."/>
            <person name="Pangilinan J."/>
            <person name="Paulsen I."/>
            <person name="Piegu B."/>
            <person name="Poliakov A."/>
            <person name="Robbens S."/>
            <person name="Schmutz J."/>
            <person name="Toulza E."/>
            <person name="Wyss T."/>
            <person name="Zelensky A."/>
            <person name="Zhou K."/>
            <person name="Armbrust E.V."/>
            <person name="Bhattacharya D."/>
            <person name="Goodenough U.W."/>
            <person name="Van de Peer Y."/>
            <person name="Grigoriev I.V."/>
        </authorList>
    </citation>
    <scope>NUCLEOTIDE SEQUENCE [LARGE SCALE GENOMIC DNA]</scope>
    <source>
        <strain evidence="20">RCC299 / NOUM17</strain>
    </source>
</reference>
<evidence type="ECO:0000256" key="3">
    <source>
        <dbReference type="ARBA" id="ARBA00005119"/>
    </source>
</evidence>
<evidence type="ECO:0000256" key="18">
    <source>
        <dbReference type="ARBA" id="ARBA00029893"/>
    </source>
</evidence>
<evidence type="ECO:0000313" key="19">
    <source>
        <dbReference type="EMBL" id="ACO61280.1"/>
    </source>
</evidence>
<dbReference type="GO" id="GO:0004605">
    <property type="term" value="F:phosphatidate cytidylyltransferase activity"/>
    <property type="evidence" value="ECO:0007669"/>
    <property type="project" value="UniProtKB-EC"/>
</dbReference>
<organism evidence="19 20">
    <name type="scientific">Micromonas commoda (strain RCC299 / NOUM17 / CCMP2709)</name>
    <name type="common">Picoplanktonic green alga</name>
    <dbReference type="NCBI Taxonomy" id="296587"/>
    <lineage>
        <taxon>Eukaryota</taxon>
        <taxon>Viridiplantae</taxon>
        <taxon>Chlorophyta</taxon>
        <taxon>Mamiellophyceae</taxon>
        <taxon>Mamiellales</taxon>
        <taxon>Mamiellaceae</taxon>
        <taxon>Micromonas</taxon>
    </lineage>
</organism>
<dbReference type="KEGG" id="mis:MICPUN_79022"/>
<sequence>MIDPSIETELRAVLEDVPPVNHAFGYGSGVLPQPLRDDEGPSASARDHAATGSVVDFVFAVDDPRAWHRRNMAMNPSHYAPHLRALGGGTVAALADRVGAGVHYNTLIPWTKTIHPSARLAPTTFKYGVVSVNAMCDDLVNWRHMFVAGRMQKPVVALGGAIDPRVTAAQSINARSALAAALLLLPEEFSREDLLGSLCGLSYAGDVRVALGAEDVDKVRRIATGSERGLMEMYRDAVKVVGSDLAGLTMGRGGEVWSRDGSPAARSALFATLPRETLHKTMSARMLVKFEDAGGRSAVESLRECLRGTVRKSSLRQLLAGLLATSPSKSARYAASKLFKSAASRAR</sequence>
<comment type="pathway">
    <text evidence="4">Lipid metabolism.</text>
</comment>
<evidence type="ECO:0000256" key="16">
    <source>
        <dbReference type="ARBA" id="ARBA00023209"/>
    </source>
</evidence>
<dbReference type="GeneID" id="8240736"/>
<keyword evidence="11" id="KW-0999">Mitochondrion inner membrane</keyword>
<gene>
    <name evidence="19" type="ORF">MICPUN_79022</name>
</gene>
<evidence type="ECO:0000256" key="6">
    <source>
        <dbReference type="ARBA" id="ARBA00012487"/>
    </source>
</evidence>
<evidence type="ECO:0000256" key="13">
    <source>
        <dbReference type="ARBA" id="ARBA00023098"/>
    </source>
</evidence>
<evidence type="ECO:0000256" key="7">
    <source>
        <dbReference type="ARBA" id="ARBA00018337"/>
    </source>
</evidence>
<keyword evidence="13" id="KW-0443">Lipid metabolism</keyword>
<evidence type="ECO:0000256" key="17">
    <source>
        <dbReference type="ARBA" id="ARBA00023264"/>
    </source>
</evidence>
<keyword evidence="20" id="KW-1185">Reference proteome</keyword>
<evidence type="ECO:0000256" key="9">
    <source>
        <dbReference type="ARBA" id="ARBA00022679"/>
    </source>
</evidence>
<accession>C1E0D3</accession>
<name>C1E0D3_MICCC</name>
<evidence type="ECO:0000256" key="11">
    <source>
        <dbReference type="ARBA" id="ARBA00022792"/>
    </source>
</evidence>
<keyword evidence="9" id="KW-0808">Transferase</keyword>
<dbReference type="Proteomes" id="UP000002009">
    <property type="component" value="Chromosome 2"/>
</dbReference>
<evidence type="ECO:0000256" key="2">
    <source>
        <dbReference type="ARBA" id="ARBA00004443"/>
    </source>
</evidence>
<comment type="cofactor">
    <cofactor evidence="1">
        <name>Mg(2+)</name>
        <dbReference type="ChEBI" id="CHEBI:18420"/>
    </cofactor>
</comment>
<comment type="pathway">
    <text evidence="3">Phospholipid metabolism; CDP-diacylglycerol biosynthesis; CDP-diacylglycerol from sn-glycerol 3-phosphate: step 3/3.</text>
</comment>
<dbReference type="OrthoDB" id="341477at2759"/>
<dbReference type="FunCoup" id="C1E0D3">
    <property type="interactions" value="1376"/>
</dbReference>
<keyword evidence="16" id="KW-0594">Phospholipid biosynthesis</keyword>
<dbReference type="RefSeq" id="XP_002500022.1">
    <property type="nucleotide sequence ID" value="XM_002499976.1"/>
</dbReference>
<dbReference type="PANTHER" id="PTHR13619">
    <property type="entry name" value="PHOSPHATIDATE CYTIDYLYLTRANSFERASE, MITOCHONDRIAL"/>
    <property type="match status" value="1"/>
</dbReference>
<keyword evidence="12" id="KW-0460">Magnesium</keyword>
<evidence type="ECO:0000256" key="14">
    <source>
        <dbReference type="ARBA" id="ARBA00023128"/>
    </source>
</evidence>
<dbReference type="EMBL" id="CP001323">
    <property type="protein sequence ID" value="ACO61280.1"/>
    <property type="molecule type" value="Genomic_DNA"/>
</dbReference>
<evidence type="ECO:0000256" key="10">
    <source>
        <dbReference type="ARBA" id="ARBA00022695"/>
    </source>
</evidence>
<keyword evidence="17" id="KW-1208">Phospholipid metabolism</keyword>